<dbReference type="CDD" id="cd05931">
    <property type="entry name" value="FAAL"/>
    <property type="match status" value="1"/>
</dbReference>
<name>A0A6N4WBC8_9MYCO</name>
<feature type="domain" description="AMP-dependent synthetase/ligase" evidence="5">
    <location>
        <begin position="93"/>
        <end position="467"/>
    </location>
</feature>
<dbReference type="InterPro" id="IPR045851">
    <property type="entry name" value="AMP-bd_C_sf"/>
</dbReference>
<evidence type="ECO:0000256" key="4">
    <source>
        <dbReference type="ARBA" id="ARBA00022843"/>
    </source>
</evidence>
<dbReference type="GO" id="GO:0006633">
    <property type="term" value="P:fatty acid biosynthetic process"/>
    <property type="evidence" value="ECO:0007669"/>
    <property type="project" value="TreeGrafter"/>
</dbReference>
<dbReference type="InterPro" id="IPR020845">
    <property type="entry name" value="AMP-binding_CS"/>
</dbReference>
<dbReference type="InterPro" id="IPR040097">
    <property type="entry name" value="FAAL/FAAC"/>
</dbReference>
<evidence type="ECO:0000313" key="6">
    <source>
        <dbReference type="EMBL" id="BBZ77507.1"/>
    </source>
</evidence>
<dbReference type="PANTHER" id="PTHR22754">
    <property type="entry name" value="DISCO-INTERACTING PROTEIN 2 DIP2 -RELATED"/>
    <property type="match status" value="1"/>
</dbReference>
<dbReference type="Pfam" id="PF00501">
    <property type="entry name" value="AMP-binding"/>
    <property type="match status" value="1"/>
</dbReference>
<evidence type="ECO:0000313" key="7">
    <source>
        <dbReference type="Proteomes" id="UP000467249"/>
    </source>
</evidence>
<dbReference type="NCBIfam" id="NF005850">
    <property type="entry name" value="PRK07768.1"/>
    <property type="match status" value="1"/>
</dbReference>
<dbReference type="PANTHER" id="PTHR22754:SF32">
    <property type="entry name" value="DISCO-INTERACTING PROTEIN 2"/>
    <property type="match status" value="1"/>
</dbReference>
<dbReference type="PROSITE" id="PS00455">
    <property type="entry name" value="AMP_BINDING"/>
    <property type="match status" value="1"/>
</dbReference>
<organism evidence="6 7">
    <name type="scientific">Mycolicibacterium anyangense</name>
    <dbReference type="NCBI Taxonomy" id="1431246"/>
    <lineage>
        <taxon>Bacteria</taxon>
        <taxon>Bacillati</taxon>
        <taxon>Actinomycetota</taxon>
        <taxon>Actinomycetes</taxon>
        <taxon>Mycobacteriales</taxon>
        <taxon>Mycobacteriaceae</taxon>
        <taxon>Mycolicibacterium</taxon>
    </lineage>
</organism>
<protein>
    <submittedName>
        <fullName evidence="6">Putative ligase</fullName>
    </submittedName>
</protein>
<dbReference type="Proteomes" id="UP000467249">
    <property type="component" value="Chromosome"/>
</dbReference>
<dbReference type="Gene3D" id="3.30.300.30">
    <property type="match status" value="1"/>
</dbReference>
<evidence type="ECO:0000256" key="3">
    <source>
        <dbReference type="ARBA" id="ARBA00022598"/>
    </source>
</evidence>
<dbReference type="SUPFAM" id="SSF56801">
    <property type="entry name" value="Acetyl-CoA synthetase-like"/>
    <property type="match status" value="1"/>
</dbReference>
<accession>A0A6N4WBC8</accession>
<dbReference type="KEGG" id="many:MANY_28440"/>
<dbReference type="GO" id="GO:0005886">
    <property type="term" value="C:plasma membrane"/>
    <property type="evidence" value="ECO:0007669"/>
    <property type="project" value="TreeGrafter"/>
</dbReference>
<keyword evidence="3 6" id="KW-0436">Ligase</keyword>
<dbReference type="GO" id="GO:0016874">
    <property type="term" value="F:ligase activity"/>
    <property type="evidence" value="ECO:0007669"/>
    <property type="project" value="UniProtKB-KW"/>
</dbReference>
<evidence type="ECO:0000256" key="1">
    <source>
        <dbReference type="ARBA" id="ARBA00006432"/>
    </source>
</evidence>
<dbReference type="InterPro" id="IPR000873">
    <property type="entry name" value="AMP-dep_synth/lig_dom"/>
</dbReference>
<dbReference type="GO" id="GO:0070566">
    <property type="term" value="F:adenylyltransferase activity"/>
    <property type="evidence" value="ECO:0007669"/>
    <property type="project" value="TreeGrafter"/>
</dbReference>
<dbReference type="InterPro" id="IPR042099">
    <property type="entry name" value="ANL_N_sf"/>
</dbReference>
<evidence type="ECO:0000256" key="2">
    <source>
        <dbReference type="ARBA" id="ARBA00022499"/>
    </source>
</evidence>
<gene>
    <name evidence="6" type="primary">pks16</name>
    <name evidence="6" type="ORF">MANY_28440</name>
</gene>
<comment type="similarity">
    <text evidence="1">Belongs to the ATP-dependent AMP-binding enzyme family.</text>
</comment>
<dbReference type="FunFam" id="3.30.300.30:FF:000013">
    <property type="entry name" value="Long-chain fatty acid--CoA ligase"/>
    <property type="match status" value="1"/>
</dbReference>
<keyword evidence="7" id="KW-1185">Reference proteome</keyword>
<evidence type="ECO:0000259" key="5">
    <source>
        <dbReference type="Pfam" id="PF00501"/>
    </source>
</evidence>
<keyword evidence="4" id="KW-0832">Ubl conjugation</keyword>
<proteinExistence type="inferred from homology"/>
<reference evidence="6 7" key="1">
    <citation type="journal article" date="2019" name="Emerg. Microbes Infect.">
        <title>Comprehensive subspecies identification of 175 nontuberculous mycobacteria species based on 7547 genomic profiles.</title>
        <authorList>
            <person name="Matsumoto Y."/>
            <person name="Kinjo T."/>
            <person name="Motooka D."/>
            <person name="Nabeya D."/>
            <person name="Jung N."/>
            <person name="Uechi K."/>
            <person name="Horii T."/>
            <person name="Iida T."/>
            <person name="Fujita J."/>
            <person name="Nakamura S."/>
        </authorList>
    </citation>
    <scope>NUCLEOTIDE SEQUENCE [LARGE SCALE GENOMIC DNA]</scope>
    <source>
        <strain evidence="6 7">JCM 30275</strain>
    </source>
</reference>
<dbReference type="EMBL" id="AP022620">
    <property type="protein sequence ID" value="BBZ77507.1"/>
    <property type="molecule type" value="Genomic_DNA"/>
</dbReference>
<dbReference type="AlphaFoldDB" id="A0A6N4WBC8"/>
<dbReference type="Gene3D" id="3.40.50.12780">
    <property type="entry name" value="N-terminal domain of ligase-like"/>
    <property type="match status" value="1"/>
</dbReference>
<sequence>MRIAHPDQGRAVAWRRRPITVSRPKSSRLVLACLLYGTFWQVEHEIPGFCAVHSDAGRPAPDAEEVIVSRFTDKMFHSAMTSSKGMVTGEPAEPVRHTWREVHERARRIAGGLAAADIGLGDAIGVLAGAPVEIAPVAQGLWMRGASLTMLHQPTPRTDLEQWAKDTATVIDMIEARAVIISDPFLVAIPVLQEAGVTVLTVEDLLAAEPIDPIETSEDDVALMQLTSGSTGSPKAVVITHRNIHSNAEAMFIGAKYDIETDVMVSWLPCFHDMGMVGFLTIPMYFGAELVKVTPMDFLRDTLLWAKLIDKYKGTMTAAPNFAYALFAKRLRRQAKPGEYDLSTLRFALSGAEPVDPADVEDLLDAGKPFGLRPEAILPAYGMAETTLAVSFSECGAGLVVDEVDADLLAALRRAVPASKGNTRRLATLGPLLKDLEARIVDEDGNVLPARGVGIIELRGESLTPGYITMGGFVPGQDEHGWLDTGDLGYLTDDGHVVVCGRVKDVIIMAGRNIYPTDIERAAGRVEGVRPGCAVAVRLDAGHSRETFAVAVESNAWQDPAEVRRIEHQVAHEVVAEVDVRPRNVVVLGPGTIPKTPSGKLRRANSVALVT</sequence>
<keyword evidence="2" id="KW-1017">Isopeptide bond</keyword>